<keyword evidence="2" id="KW-0028">Amino-acid biosynthesis</keyword>
<proteinExistence type="inferred from homology"/>
<evidence type="ECO:0000256" key="5">
    <source>
        <dbReference type="RuleBase" id="RU003719"/>
    </source>
</evidence>
<dbReference type="InterPro" id="IPR050857">
    <property type="entry name" value="D-2-hydroxyacid_DH"/>
</dbReference>
<dbReference type="EMBL" id="JBHFNR010000015">
    <property type="protein sequence ID" value="MFB2891578.1"/>
    <property type="molecule type" value="Genomic_DNA"/>
</dbReference>
<name>A0ABV4XIN2_9CYAN</name>
<dbReference type="InterPro" id="IPR029753">
    <property type="entry name" value="D-isomer_DH_CS"/>
</dbReference>
<evidence type="ECO:0000259" key="7">
    <source>
        <dbReference type="Pfam" id="PF02826"/>
    </source>
</evidence>
<keyword evidence="9" id="KW-1185">Reference proteome</keyword>
<dbReference type="EC" id="1.1.1.-" evidence="8"/>
<accession>A0ABV4XIN2</accession>
<evidence type="ECO:0000256" key="3">
    <source>
        <dbReference type="ARBA" id="ARBA00023002"/>
    </source>
</evidence>
<keyword evidence="4" id="KW-0520">NAD</keyword>
<evidence type="ECO:0000256" key="4">
    <source>
        <dbReference type="ARBA" id="ARBA00023027"/>
    </source>
</evidence>
<dbReference type="PANTHER" id="PTHR42789">
    <property type="entry name" value="D-ISOMER SPECIFIC 2-HYDROXYACID DEHYDROGENASE FAMILY PROTEIN (AFU_ORTHOLOGUE AFUA_6G10090)"/>
    <property type="match status" value="1"/>
</dbReference>
<evidence type="ECO:0000256" key="2">
    <source>
        <dbReference type="ARBA" id="ARBA00022605"/>
    </source>
</evidence>
<dbReference type="SUPFAM" id="SSF51735">
    <property type="entry name" value="NAD(P)-binding Rossmann-fold domains"/>
    <property type="match status" value="1"/>
</dbReference>
<keyword evidence="3 5" id="KW-0560">Oxidoreductase</keyword>
<sequence length="314" mass="34198">MQKKVLVCSTIHLAGVEELRKCALVDEKTGLSLAELREVMPDYDAVVLRSGTNLTAEMLEAGKRGNLKIIGLAQTGTDNVDMKAAERLGIEVVNSTANAISTAELTFCLIFSLARQIIAAQQALLDGQWNQRNTNLMGIQLCGKTLGIIGLGNIGLMVAERAKAFGMVIVAYNRPSDRVAKIAEEKGYILCSLDELLEKSDIITLHLPLTDETKNLIDGKAIAKMKRTALIINCARGGIVNEADLLKALESDRIKGSALDVFEKEPLPKDSPLIEFAKRSNKLYLSPHLGSGTEEAQRQVAVEVAQKVWKFIMP</sequence>
<gene>
    <name evidence="8" type="ORF">ACE1CI_01405</name>
</gene>
<dbReference type="PROSITE" id="PS00670">
    <property type="entry name" value="D_2_HYDROXYACID_DH_2"/>
    <property type="match status" value="1"/>
</dbReference>
<dbReference type="Pfam" id="PF00389">
    <property type="entry name" value="2-Hacid_dh"/>
    <property type="match status" value="1"/>
</dbReference>
<dbReference type="SUPFAM" id="SSF52283">
    <property type="entry name" value="Formate/glycerate dehydrogenase catalytic domain-like"/>
    <property type="match status" value="1"/>
</dbReference>
<protein>
    <submittedName>
        <fullName evidence="8">Hydroxyacid dehydrogenase</fullName>
        <ecNumber evidence="8">1.1.1.-</ecNumber>
    </submittedName>
</protein>
<dbReference type="InterPro" id="IPR029752">
    <property type="entry name" value="D-isomer_DH_CS1"/>
</dbReference>
<dbReference type="InterPro" id="IPR006139">
    <property type="entry name" value="D-isomer_2_OHA_DH_cat_dom"/>
</dbReference>
<dbReference type="InterPro" id="IPR036291">
    <property type="entry name" value="NAD(P)-bd_dom_sf"/>
</dbReference>
<evidence type="ECO:0000313" key="9">
    <source>
        <dbReference type="Proteomes" id="UP001576784"/>
    </source>
</evidence>
<dbReference type="PROSITE" id="PS00671">
    <property type="entry name" value="D_2_HYDROXYACID_DH_3"/>
    <property type="match status" value="1"/>
</dbReference>
<comment type="caution">
    <text evidence="8">The sequence shown here is derived from an EMBL/GenBank/DDBJ whole genome shotgun (WGS) entry which is preliminary data.</text>
</comment>
<evidence type="ECO:0000313" key="8">
    <source>
        <dbReference type="EMBL" id="MFB2891578.1"/>
    </source>
</evidence>
<evidence type="ECO:0000256" key="1">
    <source>
        <dbReference type="ARBA" id="ARBA00005854"/>
    </source>
</evidence>
<dbReference type="Pfam" id="PF02826">
    <property type="entry name" value="2-Hacid_dh_C"/>
    <property type="match status" value="1"/>
</dbReference>
<dbReference type="InterPro" id="IPR006140">
    <property type="entry name" value="D-isomer_DH_NAD-bd"/>
</dbReference>
<comment type="similarity">
    <text evidence="1 5">Belongs to the D-isomer specific 2-hydroxyacid dehydrogenase family.</text>
</comment>
<dbReference type="PANTHER" id="PTHR42789:SF1">
    <property type="entry name" value="D-ISOMER SPECIFIC 2-HYDROXYACID DEHYDROGENASE FAMILY PROTEIN (AFU_ORTHOLOGUE AFUA_6G10090)"/>
    <property type="match status" value="1"/>
</dbReference>
<organism evidence="8 9">
    <name type="scientific">Floridaenema flaviceps BLCC-F50</name>
    <dbReference type="NCBI Taxonomy" id="3153642"/>
    <lineage>
        <taxon>Bacteria</taxon>
        <taxon>Bacillati</taxon>
        <taxon>Cyanobacteriota</taxon>
        <taxon>Cyanophyceae</taxon>
        <taxon>Oscillatoriophycideae</taxon>
        <taxon>Aerosakkonematales</taxon>
        <taxon>Aerosakkonemataceae</taxon>
        <taxon>Floridanema</taxon>
        <taxon>Floridanema flaviceps</taxon>
    </lineage>
</organism>
<evidence type="ECO:0000259" key="6">
    <source>
        <dbReference type="Pfam" id="PF00389"/>
    </source>
</evidence>
<dbReference type="Proteomes" id="UP001576784">
    <property type="component" value="Unassembled WGS sequence"/>
</dbReference>
<dbReference type="GO" id="GO:0016491">
    <property type="term" value="F:oxidoreductase activity"/>
    <property type="evidence" value="ECO:0007669"/>
    <property type="project" value="UniProtKB-KW"/>
</dbReference>
<feature type="domain" description="D-isomer specific 2-hydroxyacid dehydrogenase catalytic" evidence="6">
    <location>
        <begin position="5"/>
        <end position="312"/>
    </location>
</feature>
<dbReference type="CDD" id="cd12173">
    <property type="entry name" value="PGDH_4"/>
    <property type="match status" value="1"/>
</dbReference>
<dbReference type="RefSeq" id="WP_413261256.1">
    <property type="nucleotide sequence ID" value="NZ_JBHFNR010000015.1"/>
</dbReference>
<reference evidence="8 9" key="1">
    <citation type="submission" date="2024-09" db="EMBL/GenBank/DDBJ databases">
        <title>Floridaenema gen nov. (Aerosakkonemataceae, Aerosakkonematales ord. nov., Cyanobacteria) from benthic tropical and subtropical fresh waters, with the description of four new species.</title>
        <authorList>
            <person name="Moretto J.A."/>
            <person name="Berthold D.E."/>
            <person name="Lefler F.W."/>
            <person name="Huang I.-S."/>
            <person name="Laughinghouse H. IV."/>
        </authorList>
    </citation>
    <scope>NUCLEOTIDE SEQUENCE [LARGE SCALE GENOMIC DNA]</scope>
    <source>
        <strain evidence="8 9">BLCC-F50</strain>
    </source>
</reference>
<dbReference type="PROSITE" id="PS00065">
    <property type="entry name" value="D_2_HYDROXYACID_DH_1"/>
    <property type="match status" value="1"/>
</dbReference>
<dbReference type="Gene3D" id="3.40.50.720">
    <property type="entry name" value="NAD(P)-binding Rossmann-like Domain"/>
    <property type="match status" value="2"/>
</dbReference>
<feature type="domain" description="D-isomer specific 2-hydroxyacid dehydrogenase NAD-binding" evidence="7">
    <location>
        <begin position="108"/>
        <end position="290"/>
    </location>
</feature>